<sequence length="139" mass="16217">MKANLAHVFTILDMVQVKSKKRKQQSNMPELNYLNIRLAQVQEQFNTDCILYIVRMTSSESDSEEQSKEKEQSTAYWNNSKKIYRQDDASNSKGGGQNYKTRYNYRDQYRSQKRGQRAGRGEFVEEATKETGIEAAQQK</sequence>
<name>A0A5J4X787_9EUKA</name>
<feature type="region of interest" description="Disordered" evidence="1">
    <location>
        <begin position="58"/>
        <end position="139"/>
    </location>
</feature>
<evidence type="ECO:0000313" key="3">
    <source>
        <dbReference type="Proteomes" id="UP000324800"/>
    </source>
</evidence>
<feature type="compositionally biased region" description="Basic and acidic residues" evidence="1">
    <location>
        <begin position="119"/>
        <end position="132"/>
    </location>
</feature>
<proteinExistence type="predicted"/>
<gene>
    <name evidence="2" type="ORF">EZS28_001399</name>
</gene>
<evidence type="ECO:0000313" key="2">
    <source>
        <dbReference type="EMBL" id="KAA6403067.1"/>
    </source>
</evidence>
<organism evidence="2 3">
    <name type="scientific">Streblomastix strix</name>
    <dbReference type="NCBI Taxonomy" id="222440"/>
    <lineage>
        <taxon>Eukaryota</taxon>
        <taxon>Metamonada</taxon>
        <taxon>Preaxostyla</taxon>
        <taxon>Oxymonadida</taxon>
        <taxon>Streblomastigidae</taxon>
        <taxon>Streblomastix</taxon>
    </lineage>
</organism>
<comment type="caution">
    <text evidence="2">The sequence shown here is derived from an EMBL/GenBank/DDBJ whole genome shotgun (WGS) entry which is preliminary data.</text>
</comment>
<dbReference type="EMBL" id="SNRW01000144">
    <property type="protein sequence ID" value="KAA6403067.1"/>
    <property type="molecule type" value="Genomic_DNA"/>
</dbReference>
<dbReference type="AlphaFoldDB" id="A0A5J4X787"/>
<reference evidence="2 3" key="1">
    <citation type="submission" date="2019-03" db="EMBL/GenBank/DDBJ databases">
        <title>Single cell metagenomics reveals metabolic interactions within the superorganism composed of flagellate Streblomastix strix and complex community of Bacteroidetes bacteria on its surface.</title>
        <authorList>
            <person name="Treitli S.C."/>
            <person name="Kolisko M."/>
            <person name="Husnik F."/>
            <person name="Keeling P."/>
            <person name="Hampl V."/>
        </authorList>
    </citation>
    <scope>NUCLEOTIDE SEQUENCE [LARGE SCALE GENOMIC DNA]</scope>
    <source>
        <strain evidence="2">ST1C</strain>
    </source>
</reference>
<accession>A0A5J4X787</accession>
<dbReference type="Proteomes" id="UP000324800">
    <property type="component" value="Unassembled WGS sequence"/>
</dbReference>
<protein>
    <submittedName>
        <fullName evidence="2">Uncharacterized protein</fullName>
    </submittedName>
</protein>
<evidence type="ECO:0000256" key="1">
    <source>
        <dbReference type="SAM" id="MobiDB-lite"/>
    </source>
</evidence>